<feature type="chain" id="PRO_5004341805" description="Basic secretory protease" evidence="1">
    <location>
        <begin position="22"/>
        <end position="225"/>
    </location>
</feature>
<dbReference type="Proteomes" id="UP000029121">
    <property type="component" value="Unassembled WGS sequence"/>
</dbReference>
<evidence type="ECO:0000313" key="2">
    <source>
        <dbReference type="EMBL" id="EOA33041.1"/>
    </source>
</evidence>
<dbReference type="Pfam" id="PF04450">
    <property type="entry name" value="BSP"/>
    <property type="match status" value="1"/>
</dbReference>
<feature type="signal peptide" evidence="1">
    <location>
        <begin position="1"/>
        <end position="21"/>
    </location>
</feature>
<evidence type="ECO:0000256" key="1">
    <source>
        <dbReference type="SAM" id="SignalP"/>
    </source>
</evidence>
<sequence>MACHKTFLVISLMLVVSLVNAVEFSVIDNTGDSPGGKIFREQIGGASYGEQAMRSATDFTWRLFQQDNPSDRRDTPMITLIMENSKDLAYSSQDKIHYNAGALVNDGGDVKRGFTGVIYHEVVHSWQWNGANLAPVGLIEGIADFVRLKAGYAASHWVSPGGGDRWDQGYDVTMRFLDYCNELRNGFVAELNKKMRTGYNDGFFVDLLGKDVNQLWTEYKARYGQ</sequence>
<keyword evidence="1" id="KW-0732">Signal</keyword>
<dbReference type="PANTHER" id="PTHR33321:SF12">
    <property type="entry name" value="PLANT BASIC SECRETORY PROTEIN (BSP) FAMILY PROTEIN"/>
    <property type="match status" value="1"/>
</dbReference>
<accession>R0GBS7</accession>
<dbReference type="AlphaFoldDB" id="R0GBS7"/>
<reference evidence="3" key="1">
    <citation type="journal article" date="2013" name="Nat. Genet.">
        <title>The Capsella rubella genome and the genomic consequences of rapid mating system evolution.</title>
        <authorList>
            <person name="Slotte T."/>
            <person name="Hazzouri K.M."/>
            <person name="Agren J.A."/>
            <person name="Koenig D."/>
            <person name="Maumus F."/>
            <person name="Guo Y.L."/>
            <person name="Steige K."/>
            <person name="Platts A.E."/>
            <person name="Escobar J.S."/>
            <person name="Newman L.K."/>
            <person name="Wang W."/>
            <person name="Mandakova T."/>
            <person name="Vello E."/>
            <person name="Smith L.M."/>
            <person name="Henz S.R."/>
            <person name="Steffen J."/>
            <person name="Takuno S."/>
            <person name="Brandvain Y."/>
            <person name="Coop G."/>
            <person name="Andolfatto P."/>
            <person name="Hu T.T."/>
            <person name="Blanchette M."/>
            <person name="Clark R.M."/>
            <person name="Quesneville H."/>
            <person name="Nordborg M."/>
            <person name="Gaut B.S."/>
            <person name="Lysak M.A."/>
            <person name="Jenkins J."/>
            <person name="Grimwood J."/>
            <person name="Chapman J."/>
            <person name="Prochnik S."/>
            <person name="Shu S."/>
            <person name="Rokhsar D."/>
            <person name="Schmutz J."/>
            <person name="Weigel D."/>
            <person name="Wright S.I."/>
        </authorList>
    </citation>
    <scope>NUCLEOTIDE SEQUENCE [LARGE SCALE GENOMIC DNA]</scope>
    <source>
        <strain evidence="3">cv. Monte Gargano</strain>
    </source>
</reference>
<protein>
    <recommendedName>
        <fullName evidence="4">Basic secretory protease</fullName>
    </recommendedName>
</protein>
<name>R0GBS7_9BRAS</name>
<gene>
    <name evidence="2" type="ORF">CARUB_v10016373mg</name>
</gene>
<dbReference type="STRING" id="81985.R0GBS7"/>
<dbReference type="eggNOG" id="ENOG502QURC">
    <property type="taxonomic scope" value="Eukaryota"/>
</dbReference>
<dbReference type="PANTHER" id="PTHR33321">
    <property type="match status" value="1"/>
</dbReference>
<dbReference type="InterPro" id="IPR007541">
    <property type="entry name" value="Uncharacterised_BSP"/>
</dbReference>
<evidence type="ECO:0000313" key="3">
    <source>
        <dbReference type="Proteomes" id="UP000029121"/>
    </source>
</evidence>
<proteinExistence type="predicted"/>
<dbReference type="OrthoDB" id="891726at2759"/>
<dbReference type="KEGG" id="crb:17893786"/>
<evidence type="ECO:0008006" key="4">
    <source>
        <dbReference type="Google" id="ProtNLM"/>
    </source>
</evidence>
<keyword evidence="3" id="KW-1185">Reference proteome</keyword>
<organism evidence="2 3">
    <name type="scientific">Capsella rubella</name>
    <dbReference type="NCBI Taxonomy" id="81985"/>
    <lineage>
        <taxon>Eukaryota</taxon>
        <taxon>Viridiplantae</taxon>
        <taxon>Streptophyta</taxon>
        <taxon>Embryophyta</taxon>
        <taxon>Tracheophyta</taxon>
        <taxon>Spermatophyta</taxon>
        <taxon>Magnoliopsida</taxon>
        <taxon>eudicotyledons</taxon>
        <taxon>Gunneridae</taxon>
        <taxon>Pentapetalae</taxon>
        <taxon>rosids</taxon>
        <taxon>malvids</taxon>
        <taxon>Brassicales</taxon>
        <taxon>Brassicaceae</taxon>
        <taxon>Camelineae</taxon>
        <taxon>Capsella</taxon>
    </lineage>
</organism>
<dbReference type="EMBL" id="KB870807">
    <property type="protein sequence ID" value="EOA33041.1"/>
    <property type="molecule type" value="Genomic_DNA"/>
</dbReference>
<dbReference type="SUPFAM" id="SSF55486">
    <property type="entry name" value="Metalloproteases ('zincins'), catalytic domain"/>
    <property type="match status" value="1"/>
</dbReference>